<name>A0AB34TAC2_9BIFI</name>
<comment type="caution">
    <text evidence="1">The sequence shown here is derived from an EMBL/GenBank/DDBJ whole genome shotgun (WGS) entry which is preliminary data.</text>
</comment>
<sequence>MTDVRIDEEKRVWPVSDEECMTSFLELEIPEMGFEGDVRTYTGDTSAEFYAESHCELHAKTPRELHELANRITQYAATIHTTADRWATRITDGSVPGREAV</sequence>
<dbReference type="AlphaFoldDB" id="A0AB34TAC2"/>
<proteinExistence type="predicted"/>
<evidence type="ECO:0000313" key="1">
    <source>
        <dbReference type="EMBL" id="KOA51100.1"/>
    </source>
</evidence>
<accession>A0AB34TAC2</accession>
<dbReference type="EMBL" id="AWFK01000004">
    <property type="protein sequence ID" value="KOA51100.1"/>
    <property type="molecule type" value="Genomic_DNA"/>
</dbReference>
<dbReference type="Proteomes" id="UP000037239">
    <property type="component" value="Unassembled WGS sequence"/>
</dbReference>
<evidence type="ECO:0000313" key="2">
    <source>
        <dbReference type="Proteomes" id="UP000037239"/>
    </source>
</evidence>
<protein>
    <submittedName>
        <fullName evidence="1">Uncharacterized protein</fullName>
    </submittedName>
</protein>
<reference evidence="1 2" key="1">
    <citation type="journal article" date="2015" name="Int J Genomics">
        <title>Comparative Genomics Revealed Genetic Diversity and Species/Strain-Level Differences in Carbohydrate Metabolism of Three Probiotic Bifidobacterial Species.</title>
        <authorList>
            <person name="Odamaki T."/>
            <person name="Horigome A."/>
            <person name="Sugahara H."/>
            <person name="Hashikura N."/>
            <person name="Minami J."/>
            <person name="Xiao J.Z."/>
            <person name="Abe F."/>
        </authorList>
    </citation>
    <scope>NUCLEOTIDE SEQUENCE [LARGE SCALE GENOMIC DNA]</scope>
    <source>
        <strain evidence="1 2">MCC 0483</strain>
    </source>
</reference>
<dbReference type="RefSeq" id="WP_052826016.1">
    <property type="nucleotide sequence ID" value="NZ_AWFK01000004.1"/>
</dbReference>
<organism evidence="1 2">
    <name type="scientific">Bifidobacterium animalis subsp. animalis MCC 0483</name>
    <dbReference type="NCBI Taxonomy" id="1365955"/>
    <lineage>
        <taxon>Bacteria</taxon>
        <taxon>Bacillati</taxon>
        <taxon>Actinomycetota</taxon>
        <taxon>Actinomycetes</taxon>
        <taxon>Bifidobacteriales</taxon>
        <taxon>Bifidobacteriaceae</taxon>
        <taxon>Bifidobacterium</taxon>
    </lineage>
</organism>
<gene>
    <name evidence="1" type="ORF">BAAM0483_02385</name>
</gene>